<dbReference type="EMBL" id="JACLAW010000006">
    <property type="protein sequence ID" value="MBC2665616.1"/>
    <property type="molecule type" value="Genomic_DNA"/>
</dbReference>
<evidence type="ECO:0000256" key="9">
    <source>
        <dbReference type="SAM" id="MobiDB-lite"/>
    </source>
</evidence>
<evidence type="ECO:0000256" key="5">
    <source>
        <dbReference type="ARBA" id="ARBA00022764"/>
    </source>
</evidence>
<feature type="region of interest" description="Disordered" evidence="9">
    <location>
        <begin position="1"/>
        <end position="27"/>
    </location>
</feature>
<dbReference type="GO" id="GO:0009428">
    <property type="term" value="C:bacterial-type flagellum basal body, distal rod, P ring"/>
    <property type="evidence" value="ECO:0007669"/>
    <property type="project" value="InterPro"/>
</dbReference>
<evidence type="ECO:0000256" key="2">
    <source>
        <dbReference type="ARBA" id="ARBA00004117"/>
    </source>
</evidence>
<comment type="similarity">
    <text evidence="8">Belongs to the FlgI family.</text>
</comment>
<dbReference type="NCBIfam" id="NF003676">
    <property type="entry name" value="PRK05303.1"/>
    <property type="match status" value="1"/>
</dbReference>
<dbReference type="Proteomes" id="UP000566813">
    <property type="component" value="Unassembled WGS sequence"/>
</dbReference>
<gene>
    <name evidence="8" type="primary">flgI</name>
    <name evidence="10" type="ORF">H7F51_08775</name>
</gene>
<evidence type="ECO:0000256" key="8">
    <source>
        <dbReference type="HAMAP-Rule" id="MF_00416"/>
    </source>
</evidence>
<dbReference type="PRINTS" id="PR01010">
    <property type="entry name" value="FLGPRINGFLGI"/>
</dbReference>
<dbReference type="GO" id="GO:0071973">
    <property type="term" value="P:bacterial-type flagellum-dependent cell motility"/>
    <property type="evidence" value="ECO:0007669"/>
    <property type="project" value="InterPro"/>
</dbReference>
<evidence type="ECO:0000256" key="7">
    <source>
        <dbReference type="ARBA" id="ARBA00032344"/>
    </source>
</evidence>
<dbReference type="PANTHER" id="PTHR30381:SF0">
    <property type="entry name" value="FLAGELLAR P-RING PROTEIN"/>
    <property type="match status" value="1"/>
</dbReference>
<name>A0A7X1FRH1_9SPHN</name>
<sequence length="430" mass="44715">MDPVFRDRAARRHRPPDQFRDLGQGGRRADGICRERLDPARRARGLAEPVLQHDLAVLRGPAVIRRLITLALAALIGPALLAGPVHAERVRDLGAFQGVRSNQLTGYGVVVGLDGTGDDNLEYLTQAMRGTAGRLGLQLPPGVSPGLKNAAAVLITAELPAFAKPGQHIDVTVSAIGKAKSLRGGALVLAPLYGADGQIYGMAQGNLAVGGLGVSGRDGSKLTVNVPTVGRIPEGASVERAVATGFDSAEVLRWNLYQADFLTAARVRDAVNSHYPGTASVEDGVTLALRLPSGADVRSSMMAAIEMLTVVPAETPAKVIVNSRTGTVVINSAVRLAPAAISHGKLVLKVDEKINVSQPGAFSKGQTVVTPESKVSADEEGSHIAYEKGGASLAKVVDALNLLGVGPSDLVEILQALKQAGALKAEMEVL</sequence>
<dbReference type="GO" id="GO:0005198">
    <property type="term" value="F:structural molecule activity"/>
    <property type="evidence" value="ECO:0007669"/>
    <property type="project" value="InterPro"/>
</dbReference>
<comment type="function">
    <text evidence="1 8">Assembles around the rod to form the L-ring and probably protects the motor/basal body from shearing forces during rotation.</text>
</comment>
<comment type="subcellular location">
    <subcellularLocation>
        <location evidence="2 8">Bacterial flagellum basal body</location>
    </subcellularLocation>
</comment>
<keyword evidence="11" id="KW-1185">Reference proteome</keyword>
<dbReference type="PANTHER" id="PTHR30381">
    <property type="entry name" value="FLAGELLAR P-RING PERIPLASMIC PROTEIN FLGI"/>
    <property type="match status" value="1"/>
</dbReference>
<dbReference type="GO" id="GO:0030288">
    <property type="term" value="C:outer membrane-bounded periplasmic space"/>
    <property type="evidence" value="ECO:0007669"/>
    <property type="project" value="InterPro"/>
</dbReference>
<evidence type="ECO:0000256" key="1">
    <source>
        <dbReference type="ARBA" id="ARBA00002591"/>
    </source>
</evidence>
<evidence type="ECO:0000256" key="3">
    <source>
        <dbReference type="ARBA" id="ARBA00019515"/>
    </source>
</evidence>
<dbReference type="AlphaFoldDB" id="A0A7X1FRH1"/>
<organism evidence="10 11">
    <name type="scientific">Novosphingobium flavum</name>
    <dbReference type="NCBI Taxonomy" id="1778672"/>
    <lineage>
        <taxon>Bacteria</taxon>
        <taxon>Pseudomonadati</taxon>
        <taxon>Pseudomonadota</taxon>
        <taxon>Alphaproteobacteria</taxon>
        <taxon>Sphingomonadales</taxon>
        <taxon>Sphingomonadaceae</taxon>
        <taxon>Novosphingobium</taxon>
    </lineage>
</organism>
<comment type="caution">
    <text evidence="10">The sequence shown here is derived from an EMBL/GenBank/DDBJ whole genome shotgun (WGS) entry which is preliminary data.</text>
</comment>
<dbReference type="Pfam" id="PF02119">
    <property type="entry name" value="FlgI"/>
    <property type="match status" value="1"/>
</dbReference>
<keyword evidence="5" id="KW-0574">Periplasm</keyword>
<keyword evidence="4" id="KW-0732">Signal</keyword>
<dbReference type="InterPro" id="IPR001782">
    <property type="entry name" value="Flag_FlgI"/>
</dbReference>
<comment type="subunit">
    <text evidence="8">The basal body constitutes a major portion of the flagellar organelle and consists of four rings (L,P,S, and M) mounted on a central rod.</text>
</comment>
<keyword evidence="10" id="KW-0969">Cilium</keyword>
<evidence type="ECO:0000313" key="11">
    <source>
        <dbReference type="Proteomes" id="UP000566813"/>
    </source>
</evidence>
<evidence type="ECO:0000313" key="10">
    <source>
        <dbReference type="EMBL" id="MBC2665616.1"/>
    </source>
</evidence>
<keyword evidence="10" id="KW-0966">Cell projection</keyword>
<protein>
    <recommendedName>
        <fullName evidence="3 8">Flagellar P-ring protein</fullName>
    </recommendedName>
    <alternativeName>
        <fullName evidence="7 8">Basal body P-ring protein</fullName>
    </alternativeName>
</protein>
<accession>A0A7X1FRH1</accession>
<keyword evidence="10" id="KW-0282">Flagellum</keyword>
<proteinExistence type="inferred from homology"/>
<evidence type="ECO:0000256" key="6">
    <source>
        <dbReference type="ARBA" id="ARBA00023143"/>
    </source>
</evidence>
<reference evidence="10 11" key="1">
    <citation type="submission" date="2020-08" db="EMBL/GenBank/DDBJ databases">
        <title>The genome sequence of type strain Novosphingobium flavum NBRC 111647.</title>
        <authorList>
            <person name="Liu Y."/>
        </authorList>
    </citation>
    <scope>NUCLEOTIDE SEQUENCE [LARGE SCALE GENOMIC DNA]</scope>
    <source>
        <strain evidence="10 11">NBRC 111647</strain>
    </source>
</reference>
<keyword evidence="6 8" id="KW-0975">Bacterial flagellum</keyword>
<evidence type="ECO:0000256" key="4">
    <source>
        <dbReference type="ARBA" id="ARBA00022729"/>
    </source>
</evidence>
<dbReference type="HAMAP" id="MF_00416">
    <property type="entry name" value="FlgI"/>
    <property type="match status" value="1"/>
</dbReference>